<comment type="caution">
    <text evidence="2">The sequence shown here is derived from an EMBL/GenBank/DDBJ whole genome shotgun (WGS) entry which is preliminary data.</text>
</comment>
<sequence length="465" mass="51308">MRTHSIDDPALPLDFPYAFNQPGEPIRLYTGSIAGFDSSEMNGRVFLHTVGTASLRWEMDVPDDYFSGSLDEATLSLAEKGLASNILSFRRQPDSGWINSAEIGSSQSTVRSVIVGWLNVPSLPGWNYLIAADGRRWPGRISFVVGEWEIAIDQRPDHREAFRNLDDQHYYLLTHVMEIRRSSGCVFEIAAAENIIEALRITLSFMLGRWVSPALAIAYDLDGKLGWESWKSPICDPARRIGLECVSLSNRTEFMDLLVRSTSAVADEVRQGVSRFRMQASVTAAQTSFVEQRILAAFPALENIAWEFLTLSGGGGGRKTASSRRQYGSGANRLRETLRLAGIPLGVNASALPALSRFAADQGLPDGPAALVKVRNELVHPKELNSRIYGCEGLMRDSWMLSRHYLALLIMFSTGFGGSFVNHLTATWVGEEEPVPWSIAERLDSTFIECRGSDRNGVSEIGGLS</sequence>
<dbReference type="EMBL" id="VIRS01000014">
    <property type="protein sequence ID" value="TQS43157.1"/>
    <property type="molecule type" value="Genomic_DNA"/>
</dbReference>
<evidence type="ECO:0000313" key="3">
    <source>
        <dbReference type="Proteomes" id="UP000317982"/>
    </source>
</evidence>
<protein>
    <recommendedName>
        <fullName evidence="1">YopA central domain-containing protein</fullName>
    </recommendedName>
</protein>
<evidence type="ECO:0000259" key="1">
    <source>
        <dbReference type="Pfam" id="PF26308"/>
    </source>
</evidence>
<feature type="domain" description="YopA central" evidence="1">
    <location>
        <begin position="106"/>
        <end position="240"/>
    </location>
</feature>
<accession>A0A545APB4</accession>
<organism evidence="2 3">
    <name type="scientific">Cryptosporangium phraense</name>
    <dbReference type="NCBI Taxonomy" id="2593070"/>
    <lineage>
        <taxon>Bacteria</taxon>
        <taxon>Bacillati</taxon>
        <taxon>Actinomycetota</taxon>
        <taxon>Actinomycetes</taxon>
        <taxon>Cryptosporangiales</taxon>
        <taxon>Cryptosporangiaceae</taxon>
        <taxon>Cryptosporangium</taxon>
    </lineage>
</organism>
<evidence type="ECO:0000313" key="2">
    <source>
        <dbReference type="EMBL" id="TQS43157.1"/>
    </source>
</evidence>
<dbReference type="AlphaFoldDB" id="A0A545APB4"/>
<dbReference type="InterPro" id="IPR058684">
    <property type="entry name" value="YopA_M"/>
</dbReference>
<dbReference type="Proteomes" id="UP000317982">
    <property type="component" value="Unassembled WGS sequence"/>
</dbReference>
<name>A0A545APB4_9ACTN</name>
<proteinExistence type="predicted"/>
<reference evidence="2 3" key="1">
    <citation type="submission" date="2019-07" db="EMBL/GenBank/DDBJ databases">
        <title>Cryptosporangium phraense sp. nov., isolated from plant litter.</title>
        <authorList>
            <person name="Suriyachadkun C."/>
        </authorList>
    </citation>
    <scope>NUCLEOTIDE SEQUENCE [LARGE SCALE GENOMIC DNA]</scope>
    <source>
        <strain evidence="2 3">A-T 5661</strain>
    </source>
</reference>
<gene>
    <name evidence="2" type="ORF">FL583_20115</name>
</gene>
<keyword evidence="3" id="KW-1185">Reference proteome</keyword>
<dbReference type="RefSeq" id="WP_142706242.1">
    <property type="nucleotide sequence ID" value="NZ_VIRS01000014.1"/>
</dbReference>
<dbReference type="Pfam" id="PF26308">
    <property type="entry name" value="YopA_M"/>
    <property type="match status" value="1"/>
</dbReference>
<dbReference type="InParanoid" id="A0A545APB4"/>
<dbReference type="OrthoDB" id="2443673at2"/>